<dbReference type="GO" id="GO:0005829">
    <property type="term" value="C:cytosol"/>
    <property type="evidence" value="ECO:0007669"/>
    <property type="project" value="TreeGrafter"/>
</dbReference>
<dbReference type="PIRSF" id="PIRSF006488">
    <property type="entry name" value="Exonuc_VII_S"/>
    <property type="match status" value="1"/>
</dbReference>
<dbReference type="HAMAP" id="MF_00337">
    <property type="entry name" value="Exonuc_7_S"/>
    <property type="match status" value="1"/>
</dbReference>
<dbReference type="PANTHER" id="PTHR34137:SF1">
    <property type="entry name" value="EXODEOXYRIBONUCLEASE 7 SMALL SUBUNIT"/>
    <property type="match status" value="1"/>
</dbReference>
<dbReference type="Gene3D" id="1.10.287.1040">
    <property type="entry name" value="Exonuclease VII, small subunit"/>
    <property type="match status" value="1"/>
</dbReference>
<dbReference type="Pfam" id="PF02609">
    <property type="entry name" value="Exonuc_VII_S"/>
    <property type="match status" value="1"/>
</dbReference>
<keyword evidence="2" id="KW-0540">Nuclease</keyword>
<sequence>MTKKETEPTYEEMIAELREIAKKLDDPNTPIEDAVKLHQRGMELIRKCEMFLQKAELTITEVPQPSDGQ</sequence>
<gene>
    <name evidence="4" type="primary">xseB_6</name>
    <name evidence="4" type="ORF">SDC9_28579</name>
</gene>
<name>A0A644UVD3_9ZZZZ</name>
<evidence type="ECO:0000256" key="1">
    <source>
        <dbReference type="ARBA" id="ARBA00022490"/>
    </source>
</evidence>
<dbReference type="AlphaFoldDB" id="A0A644UVD3"/>
<dbReference type="EC" id="3.1.11.6" evidence="4"/>
<proteinExistence type="inferred from homology"/>
<keyword evidence="1" id="KW-0963">Cytoplasm</keyword>
<organism evidence="4">
    <name type="scientific">bioreactor metagenome</name>
    <dbReference type="NCBI Taxonomy" id="1076179"/>
    <lineage>
        <taxon>unclassified sequences</taxon>
        <taxon>metagenomes</taxon>
        <taxon>ecological metagenomes</taxon>
    </lineage>
</organism>
<dbReference type="InterPro" id="IPR003761">
    <property type="entry name" value="Exonuc_VII_S"/>
</dbReference>
<evidence type="ECO:0000256" key="3">
    <source>
        <dbReference type="ARBA" id="ARBA00022801"/>
    </source>
</evidence>
<dbReference type="SUPFAM" id="SSF116842">
    <property type="entry name" value="XseB-like"/>
    <property type="match status" value="1"/>
</dbReference>
<comment type="caution">
    <text evidence="4">The sequence shown here is derived from an EMBL/GenBank/DDBJ whole genome shotgun (WGS) entry which is preliminary data.</text>
</comment>
<accession>A0A644UVD3</accession>
<dbReference type="PANTHER" id="PTHR34137">
    <property type="entry name" value="EXODEOXYRIBONUCLEASE 7 SMALL SUBUNIT"/>
    <property type="match status" value="1"/>
</dbReference>
<evidence type="ECO:0000256" key="2">
    <source>
        <dbReference type="ARBA" id="ARBA00022722"/>
    </source>
</evidence>
<dbReference type="InterPro" id="IPR037004">
    <property type="entry name" value="Exonuc_VII_ssu_sf"/>
</dbReference>
<keyword evidence="3 4" id="KW-0378">Hydrolase</keyword>
<protein>
    <submittedName>
        <fullName evidence="4">Exodeoxyribonuclease 7 small subunit</fullName>
        <ecNumber evidence="4">3.1.11.6</ecNumber>
    </submittedName>
</protein>
<dbReference type="NCBIfam" id="TIGR01280">
    <property type="entry name" value="xseB"/>
    <property type="match status" value="1"/>
</dbReference>
<dbReference type="GO" id="GO:0008855">
    <property type="term" value="F:exodeoxyribonuclease VII activity"/>
    <property type="evidence" value="ECO:0007669"/>
    <property type="project" value="UniProtKB-EC"/>
</dbReference>
<dbReference type="GO" id="GO:0009318">
    <property type="term" value="C:exodeoxyribonuclease VII complex"/>
    <property type="evidence" value="ECO:0007669"/>
    <property type="project" value="InterPro"/>
</dbReference>
<evidence type="ECO:0000313" key="4">
    <source>
        <dbReference type="EMBL" id="MPL82633.1"/>
    </source>
</evidence>
<reference evidence="4" key="1">
    <citation type="submission" date="2019-08" db="EMBL/GenBank/DDBJ databases">
        <authorList>
            <person name="Kucharzyk K."/>
            <person name="Murdoch R.W."/>
            <person name="Higgins S."/>
            <person name="Loffler F."/>
        </authorList>
    </citation>
    <scope>NUCLEOTIDE SEQUENCE</scope>
</reference>
<dbReference type="GO" id="GO:0006308">
    <property type="term" value="P:DNA catabolic process"/>
    <property type="evidence" value="ECO:0007669"/>
    <property type="project" value="InterPro"/>
</dbReference>
<dbReference type="EMBL" id="VSSQ01000165">
    <property type="protein sequence ID" value="MPL82633.1"/>
    <property type="molecule type" value="Genomic_DNA"/>
</dbReference>